<comment type="cofactor">
    <cofactor evidence="1">
        <name>Mg(2+)</name>
        <dbReference type="ChEBI" id="CHEBI:18420"/>
    </cofactor>
</comment>
<keyword evidence="5" id="KW-0637">Prenyltransferase</keyword>
<dbReference type="Proteomes" id="UP000262825">
    <property type="component" value="Unassembled WGS sequence"/>
</dbReference>
<evidence type="ECO:0000256" key="6">
    <source>
        <dbReference type="ARBA" id="ARBA00022679"/>
    </source>
</evidence>
<gene>
    <name evidence="14" type="ORF">SCODWIG_00478</name>
</gene>
<evidence type="ECO:0000256" key="5">
    <source>
        <dbReference type="ARBA" id="ARBA00022602"/>
    </source>
</evidence>
<dbReference type="VEuPathDB" id="FungiDB:SCODWIG_00478"/>
<keyword evidence="6 14" id="KW-0808">Transferase</keyword>
<evidence type="ECO:0000256" key="12">
    <source>
        <dbReference type="ARBA" id="ARBA00043086"/>
    </source>
</evidence>
<organism evidence="14 15">
    <name type="scientific">Saccharomycodes ludwigii</name>
    <dbReference type="NCBI Taxonomy" id="36035"/>
    <lineage>
        <taxon>Eukaryota</taxon>
        <taxon>Fungi</taxon>
        <taxon>Dikarya</taxon>
        <taxon>Ascomycota</taxon>
        <taxon>Saccharomycotina</taxon>
        <taxon>Saccharomycetes</taxon>
        <taxon>Saccharomycodales</taxon>
        <taxon>Saccharomycodaceae</taxon>
        <taxon>Saccharomycodes</taxon>
    </lineage>
</organism>
<accession>A0A376B222</accession>
<comment type="similarity">
    <text evidence="2">Belongs to the protein prenyltransferase subunit alpha family.</text>
</comment>
<evidence type="ECO:0000256" key="4">
    <source>
        <dbReference type="ARBA" id="ARBA00012702"/>
    </source>
</evidence>
<keyword evidence="7" id="KW-0677">Repeat</keyword>
<evidence type="ECO:0000256" key="8">
    <source>
        <dbReference type="ARBA" id="ARBA00022842"/>
    </source>
</evidence>
<dbReference type="EC" id="2.5.1.59" evidence="3"/>
<evidence type="ECO:0000256" key="2">
    <source>
        <dbReference type="ARBA" id="ARBA00006734"/>
    </source>
</evidence>
<dbReference type="InterPro" id="IPR002088">
    <property type="entry name" value="Prenyl_trans_a"/>
</dbReference>
<dbReference type="Pfam" id="PF01239">
    <property type="entry name" value="PPTA"/>
    <property type="match status" value="5"/>
</dbReference>
<keyword evidence="15" id="KW-1185">Reference proteome</keyword>
<dbReference type="EMBL" id="UFAJ01000040">
    <property type="protein sequence ID" value="SSD58717.1"/>
    <property type="molecule type" value="Genomic_DNA"/>
</dbReference>
<sequence length="333" mass="40313">MSIQQEQYTFDDLDLSNVPPIQDNSNHKLDHHHPRELCKILYSKDYLHTLKIFNALLNSNEYSKRSLYITKQVIQLVPAYYTAWNFRFHILQKLMALSDTENEITLDKELDWLDEFTLNNPKNYQIWSYRESLIKDTVSFPNQHSLKRELPIIELMIDDDTKNYHVWSYRKWCVKYYQDYTNEWKFCDKYIDRDVYNNSSWCHRMFILENMILVSTPIDRLSLIEKETKYTMEKIDLAPQNISSWNYYRRLQLLLLNNGTDNHKKNINLQNSIEFANRFNTTSSYALEYLAFAYSALDSQKYRTQILEIYQCLVTKYDPIRANYWKYKISELE</sequence>
<dbReference type="Gene3D" id="1.25.40.120">
    <property type="entry name" value="Protein prenylyltransferase"/>
    <property type="match status" value="1"/>
</dbReference>
<evidence type="ECO:0000256" key="1">
    <source>
        <dbReference type="ARBA" id="ARBA00001946"/>
    </source>
</evidence>
<evidence type="ECO:0000313" key="15">
    <source>
        <dbReference type="Proteomes" id="UP000262825"/>
    </source>
</evidence>
<evidence type="ECO:0000313" key="14">
    <source>
        <dbReference type="EMBL" id="SSD58717.1"/>
    </source>
</evidence>
<reference evidence="15" key="1">
    <citation type="submission" date="2018-06" db="EMBL/GenBank/DDBJ databases">
        <authorList>
            <person name="Guldener U."/>
        </authorList>
    </citation>
    <scope>NUCLEOTIDE SEQUENCE [LARGE SCALE GENOMIC DNA]</scope>
    <source>
        <strain evidence="15">UTAD17</strain>
    </source>
</reference>
<protein>
    <recommendedName>
        <fullName evidence="9">Protein farnesyltransferase/geranylgeranyltransferase type-1 subunit alpha</fullName>
        <ecNumber evidence="4">2.5.1.58</ecNumber>
        <ecNumber evidence="3">2.5.1.59</ecNumber>
    </recommendedName>
    <alternativeName>
        <fullName evidence="12">CAAX farnesyltransferase subunit alpha</fullName>
    </alternativeName>
    <alternativeName>
        <fullName evidence="11">FTase-alpha</fullName>
    </alternativeName>
    <alternativeName>
        <fullName evidence="10">Ras proteins prenyltransferase subunit alpha</fullName>
    </alternativeName>
    <alternativeName>
        <fullName evidence="13">Type I protein geranyl-geranyltransferase subunit alpha</fullName>
    </alternativeName>
</protein>
<evidence type="ECO:0000256" key="9">
    <source>
        <dbReference type="ARBA" id="ARBA00040965"/>
    </source>
</evidence>
<dbReference type="OrthoDB" id="272289at2759"/>
<dbReference type="GO" id="GO:0005965">
    <property type="term" value="C:protein farnesyltransferase complex"/>
    <property type="evidence" value="ECO:0007669"/>
    <property type="project" value="TreeGrafter"/>
</dbReference>
<dbReference type="EC" id="2.5.1.58" evidence="4"/>
<proteinExistence type="inferred from homology"/>
<name>A0A376B222_9ASCO</name>
<evidence type="ECO:0000256" key="11">
    <source>
        <dbReference type="ARBA" id="ARBA00042436"/>
    </source>
</evidence>
<dbReference type="GO" id="GO:0004662">
    <property type="term" value="F:CAAX-protein geranylgeranyltransferase activity"/>
    <property type="evidence" value="ECO:0007669"/>
    <property type="project" value="UniProtKB-EC"/>
</dbReference>
<evidence type="ECO:0000256" key="10">
    <source>
        <dbReference type="ARBA" id="ARBA00041392"/>
    </source>
</evidence>
<evidence type="ECO:0000256" key="3">
    <source>
        <dbReference type="ARBA" id="ARBA00012700"/>
    </source>
</evidence>
<evidence type="ECO:0000256" key="13">
    <source>
        <dbReference type="ARBA" id="ARBA00043219"/>
    </source>
</evidence>
<dbReference type="SUPFAM" id="SSF48439">
    <property type="entry name" value="Protein prenylyltransferase"/>
    <property type="match status" value="1"/>
</dbReference>
<keyword evidence="8" id="KW-0460">Magnesium</keyword>
<dbReference type="GO" id="GO:0004660">
    <property type="term" value="F:protein farnesyltransferase activity"/>
    <property type="evidence" value="ECO:0007669"/>
    <property type="project" value="UniProtKB-EC"/>
</dbReference>
<dbReference type="PANTHER" id="PTHR11129">
    <property type="entry name" value="PROTEIN FARNESYLTRANSFERASE ALPHA SUBUNIT/RAB GERANYLGERANYL TRANSFERASE ALPHA SUBUNIT"/>
    <property type="match status" value="1"/>
</dbReference>
<dbReference type="PANTHER" id="PTHR11129:SF1">
    <property type="entry name" value="PROTEIN FARNESYLTRANSFERASE_GERANYLGERANYLTRANSFERASE TYPE-1 SUBUNIT ALPHA"/>
    <property type="match status" value="1"/>
</dbReference>
<dbReference type="GO" id="GO:0005953">
    <property type="term" value="C:CAAX-protein geranylgeranyltransferase complex"/>
    <property type="evidence" value="ECO:0007669"/>
    <property type="project" value="TreeGrafter"/>
</dbReference>
<evidence type="ECO:0000256" key="7">
    <source>
        <dbReference type="ARBA" id="ARBA00022737"/>
    </source>
</evidence>
<dbReference type="PROSITE" id="PS51147">
    <property type="entry name" value="PFTA"/>
    <property type="match status" value="4"/>
</dbReference>
<dbReference type="AlphaFoldDB" id="A0A376B222"/>